<dbReference type="EMBL" id="SZZH01000003">
    <property type="protein sequence ID" value="TKV58568.1"/>
    <property type="molecule type" value="Genomic_DNA"/>
</dbReference>
<evidence type="ECO:0000313" key="4">
    <source>
        <dbReference type="Proteomes" id="UP000306985"/>
    </source>
</evidence>
<name>A0A4U6QET9_9ACTN</name>
<organism evidence="3 4">
    <name type="scientific">Nakamurella flava</name>
    <dbReference type="NCBI Taxonomy" id="2576308"/>
    <lineage>
        <taxon>Bacteria</taxon>
        <taxon>Bacillati</taxon>
        <taxon>Actinomycetota</taxon>
        <taxon>Actinomycetes</taxon>
        <taxon>Nakamurellales</taxon>
        <taxon>Nakamurellaceae</taxon>
        <taxon>Nakamurella</taxon>
    </lineage>
</organism>
<accession>A0A4U6QET9</accession>
<evidence type="ECO:0000256" key="1">
    <source>
        <dbReference type="SAM" id="MobiDB-lite"/>
    </source>
</evidence>
<feature type="transmembrane region" description="Helical" evidence="2">
    <location>
        <begin position="69"/>
        <end position="87"/>
    </location>
</feature>
<feature type="transmembrane region" description="Helical" evidence="2">
    <location>
        <begin position="187"/>
        <end position="211"/>
    </location>
</feature>
<dbReference type="RefSeq" id="WP_137450230.1">
    <property type="nucleotide sequence ID" value="NZ_SZZH01000003.1"/>
</dbReference>
<feature type="region of interest" description="Disordered" evidence="1">
    <location>
        <begin position="1"/>
        <end position="34"/>
    </location>
</feature>
<keyword evidence="2" id="KW-0812">Transmembrane</keyword>
<evidence type="ECO:0000256" key="2">
    <source>
        <dbReference type="SAM" id="Phobius"/>
    </source>
</evidence>
<feature type="transmembrane region" description="Helical" evidence="2">
    <location>
        <begin position="122"/>
        <end position="140"/>
    </location>
</feature>
<evidence type="ECO:0000313" key="3">
    <source>
        <dbReference type="EMBL" id="TKV58568.1"/>
    </source>
</evidence>
<comment type="caution">
    <text evidence="3">The sequence shown here is derived from an EMBL/GenBank/DDBJ whole genome shotgun (WGS) entry which is preliminary data.</text>
</comment>
<proteinExistence type="predicted"/>
<protein>
    <submittedName>
        <fullName evidence="3">Uncharacterized protein</fullName>
    </submittedName>
</protein>
<keyword evidence="2" id="KW-1133">Transmembrane helix</keyword>
<sequence length="224" mass="23345">MSTPSQPGSWPPPNDPSNPYAAAPGGSGYGAPSAPGGGYPGGAYPGGPYGAAGAPASKPSRPGAVTGSFLMWVLGAVAAVVSILLLVNSPDWDRIVADAVRNNPDGFNGVTPQQLVNTVKGILIGVFVVFALLYVFFAFMMWNGRNWARIVLTVLGALGVISAFTPSTTSGSITIDNTTYTTTTSSYNWITGVLTLIAIVLMYLPAANAYFRDSKAFRQAAKYR</sequence>
<keyword evidence="2" id="KW-0472">Membrane</keyword>
<gene>
    <name evidence="3" type="ORF">FDO65_13580</name>
</gene>
<dbReference type="AlphaFoldDB" id="A0A4U6QET9"/>
<keyword evidence="4" id="KW-1185">Reference proteome</keyword>
<reference evidence="3 4" key="1">
    <citation type="submission" date="2019-05" db="EMBL/GenBank/DDBJ databases">
        <title>Nakamurella sp. N5BH11, whole genome shotgun sequence.</title>
        <authorList>
            <person name="Tuo L."/>
        </authorList>
    </citation>
    <scope>NUCLEOTIDE SEQUENCE [LARGE SCALE GENOMIC DNA]</scope>
    <source>
        <strain evidence="3 4">N5BH11</strain>
    </source>
</reference>
<dbReference type="Proteomes" id="UP000306985">
    <property type="component" value="Unassembled WGS sequence"/>
</dbReference>
<dbReference type="OrthoDB" id="3831145at2"/>
<feature type="compositionally biased region" description="Gly residues" evidence="1">
    <location>
        <begin position="25"/>
        <end position="34"/>
    </location>
</feature>
<feature type="transmembrane region" description="Helical" evidence="2">
    <location>
        <begin position="147"/>
        <end position="167"/>
    </location>
</feature>